<sequence length="169" mass="17693">NKILSAAHVIAFSGSVRRPLGAALYQPAGSQSEVGKLEKVMPITLSSTANNLADAAIAGINQGIKAIPGETFCEDGGSYTVNGWTTVCQGDTVRKSGVKTGITTTTIASDSGDIIVYYGTRQVRFIDQYIVISYLDYDDVLSSVFAFFGDSGSAVVDDNNRLVGLVLGG</sequence>
<name>X1RBD0_9ZZZZ</name>
<comment type="caution">
    <text evidence="2">The sequence shown here is derived from an EMBL/GenBank/DDBJ whole genome shotgun (WGS) entry which is preliminary data.</text>
</comment>
<dbReference type="EMBL" id="BARV01040321">
    <property type="protein sequence ID" value="GAI52894.1"/>
    <property type="molecule type" value="Genomic_DNA"/>
</dbReference>
<organism evidence="2">
    <name type="scientific">marine sediment metagenome</name>
    <dbReference type="NCBI Taxonomy" id="412755"/>
    <lineage>
        <taxon>unclassified sequences</taxon>
        <taxon>metagenomes</taxon>
        <taxon>ecological metagenomes</taxon>
    </lineage>
</organism>
<dbReference type="InterPro" id="IPR001254">
    <property type="entry name" value="Trypsin_dom"/>
</dbReference>
<dbReference type="AlphaFoldDB" id="X1RBD0"/>
<dbReference type="SUPFAM" id="SSF50494">
    <property type="entry name" value="Trypsin-like serine proteases"/>
    <property type="match status" value="1"/>
</dbReference>
<feature type="non-terminal residue" evidence="2">
    <location>
        <position position="1"/>
    </location>
</feature>
<dbReference type="GO" id="GO:0004252">
    <property type="term" value="F:serine-type endopeptidase activity"/>
    <property type="evidence" value="ECO:0007669"/>
    <property type="project" value="InterPro"/>
</dbReference>
<evidence type="ECO:0000259" key="1">
    <source>
        <dbReference type="Pfam" id="PF00089"/>
    </source>
</evidence>
<accession>X1RBD0</accession>
<reference evidence="2" key="1">
    <citation type="journal article" date="2014" name="Front. Microbiol.">
        <title>High frequency of phylogenetically diverse reductive dehalogenase-homologous genes in deep subseafloor sedimentary metagenomes.</title>
        <authorList>
            <person name="Kawai M."/>
            <person name="Futagami T."/>
            <person name="Toyoda A."/>
            <person name="Takaki Y."/>
            <person name="Nishi S."/>
            <person name="Hori S."/>
            <person name="Arai W."/>
            <person name="Tsubouchi T."/>
            <person name="Morono Y."/>
            <person name="Uchiyama I."/>
            <person name="Ito T."/>
            <person name="Fujiyama A."/>
            <person name="Inagaki F."/>
            <person name="Takami H."/>
        </authorList>
    </citation>
    <scope>NUCLEOTIDE SEQUENCE</scope>
    <source>
        <strain evidence="2">Expedition CK06-06</strain>
    </source>
</reference>
<dbReference type="InterPro" id="IPR043504">
    <property type="entry name" value="Peptidase_S1_PA_chymotrypsin"/>
</dbReference>
<feature type="non-terminal residue" evidence="2">
    <location>
        <position position="169"/>
    </location>
</feature>
<dbReference type="GO" id="GO:0006508">
    <property type="term" value="P:proteolysis"/>
    <property type="evidence" value="ECO:0007669"/>
    <property type="project" value="InterPro"/>
</dbReference>
<dbReference type="Gene3D" id="2.40.10.10">
    <property type="entry name" value="Trypsin-like serine proteases"/>
    <property type="match status" value="1"/>
</dbReference>
<dbReference type="Pfam" id="PF00089">
    <property type="entry name" value="Trypsin"/>
    <property type="match status" value="1"/>
</dbReference>
<gene>
    <name evidence="2" type="ORF">S06H3_61476</name>
</gene>
<feature type="domain" description="Peptidase S1" evidence="1">
    <location>
        <begin position="1"/>
        <end position="168"/>
    </location>
</feature>
<protein>
    <recommendedName>
        <fullName evidence="1">Peptidase S1 domain-containing protein</fullName>
    </recommendedName>
</protein>
<evidence type="ECO:0000313" key="2">
    <source>
        <dbReference type="EMBL" id="GAI52894.1"/>
    </source>
</evidence>
<dbReference type="InterPro" id="IPR009003">
    <property type="entry name" value="Peptidase_S1_PA"/>
</dbReference>
<proteinExistence type="predicted"/>